<evidence type="ECO:0000313" key="2">
    <source>
        <dbReference type="Proteomes" id="UP001157502"/>
    </source>
</evidence>
<name>A0ACC2F3G6_DALPE</name>
<sequence>MVEQLAFTQENKERIQAVENSFGPCGKPLLSPNRLLIGEGRLLKQCRHRPKPKVFYLFNDILVYGSIVLGGRWHKNQQVIPLEDIQLEDLDDGVNMKNQWLIRTPRKSFHVAAASAEEKHAWLEHIEECRSKRLQLAGRVPGCTFATAWIPNQASAVCMRCSVTFTVNRRRHHCRRCGFVVCQTCSKDRALMEHISSKPVRVCRLCNLSLKNQKQQSPEQADVPVRGDSHGDGTNFYEQDIPVMSEYKKPSGDKWVKDQPTNKRCVPQDMVFSQYVYLKPEHLSPVLSGL</sequence>
<dbReference type="Proteomes" id="UP001157502">
    <property type="component" value="Chromosome 35"/>
</dbReference>
<gene>
    <name evidence="1" type="ORF">DPEC_G00345070</name>
</gene>
<proteinExistence type="predicted"/>
<keyword evidence="2" id="KW-1185">Reference proteome</keyword>
<comment type="caution">
    <text evidence="1">The sequence shown here is derived from an EMBL/GenBank/DDBJ whole genome shotgun (WGS) entry which is preliminary data.</text>
</comment>
<dbReference type="EMBL" id="CM055762">
    <property type="protein sequence ID" value="KAJ7985882.1"/>
    <property type="molecule type" value="Genomic_DNA"/>
</dbReference>
<organism evidence="1 2">
    <name type="scientific">Dallia pectoralis</name>
    <name type="common">Alaska blackfish</name>
    <dbReference type="NCBI Taxonomy" id="75939"/>
    <lineage>
        <taxon>Eukaryota</taxon>
        <taxon>Metazoa</taxon>
        <taxon>Chordata</taxon>
        <taxon>Craniata</taxon>
        <taxon>Vertebrata</taxon>
        <taxon>Euteleostomi</taxon>
        <taxon>Actinopterygii</taxon>
        <taxon>Neopterygii</taxon>
        <taxon>Teleostei</taxon>
        <taxon>Protacanthopterygii</taxon>
        <taxon>Esociformes</taxon>
        <taxon>Umbridae</taxon>
        <taxon>Dallia</taxon>
    </lineage>
</organism>
<protein>
    <submittedName>
        <fullName evidence="1">Uncharacterized protein</fullName>
    </submittedName>
</protein>
<evidence type="ECO:0000313" key="1">
    <source>
        <dbReference type="EMBL" id="KAJ7985882.1"/>
    </source>
</evidence>
<accession>A0ACC2F3G6</accession>
<reference evidence="1" key="1">
    <citation type="submission" date="2021-05" db="EMBL/GenBank/DDBJ databases">
        <authorList>
            <person name="Pan Q."/>
            <person name="Jouanno E."/>
            <person name="Zahm M."/>
            <person name="Klopp C."/>
            <person name="Cabau C."/>
            <person name="Louis A."/>
            <person name="Berthelot C."/>
            <person name="Parey E."/>
            <person name="Roest Crollius H."/>
            <person name="Montfort J."/>
            <person name="Robinson-Rechavi M."/>
            <person name="Bouchez O."/>
            <person name="Lampietro C."/>
            <person name="Lopez Roques C."/>
            <person name="Donnadieu C."/>
            <person name="Postlethwait J."/>
            <person name="Bobe J."/>
            <person name="Dillon D."/>
            <person name="Chandos A."/>
            <person name="von Hippel F."/>
            <person name="Guiguen Y."/>
        </authorList>
    </citation>
    <scope>NUCLEOTIDE SEQUENCE</scope>
    <source>
        <strain evidence="1">YG-Jan2019</strain>
    </source>
</reference>